<protein>
    <submittedName>
        <fullName evidence="1">Uncharacterized protein</fullName>
    </submittedName>
</protein>
<evidence type="ECO:0000313" key="1">
    <source>
        <dbReference type="EMBL" id="MBW86877.1"/>
    </source>
</evidence>
<name>A0A2P2J086_RHIMU</name>
<dbReference type="AlphaFoldDB" id="A0A2P2J086"/>
<sequence>MLTGNLTWEAQKNSKSRFVLENVPIISVKSLRQRALEVSLPFCHRSKVRHLLSFQACCIDNYTNNGNLSTMLSSN</sequence>
<accession>A0A2P2J086</accession>
<proteinExistence type="predicted"/>
<organism evidence="1">
    <name type="scientific">Rhizophora mucronata</name>
    <name type="common">Asiatic mangrove</name>
    <dbReference type="NCBI Taxonomy" id="61149"/>
    <lineage>
        <taxon>Eukaryota</taxon>
        <taxon>Viridiplantae</taxon>
        <taxon>Streptophyta</taxon>
        <taxon>Embryophyta</taxon>
        <taxon>Tracheophyta</taxon>
        <taxon>Spermatophyta</taxon>
        <taxon>Magnoliopsida</taxon>
        <taxon>eudicotyledons</taxon>
        <taxon>Gunneridae</taxon>
        <taxon>Pentapetalae</taxon>
        <taxon>rosids</taxon>
        <taxon>fabids</taxon>
        <taxon>Malpighiales</taxon>
        <taxon>Rhizophoraceae</taxon>
        <taxon>Rhizophora</taxon>
    </lineage>
</organism>
<dbReference type="EMBL" id="GGEC01006394">
    <property type="protein sequence ID" value="MBW86877.1"/>
    <property type="molecule type" value="Transcribed_RNA"/>
</dbReference>
<reference evidence="1" key="1">
    <citation type="submission" date="2018-02" db="EMBL/GenBank/DDBJ databases">
        <title>Rhizophora mucronata_Transcriptome.</title>
        <authorList>
            <person name="Meera S.P."/>
            <person name="Sreeshan A."/>
            <person name="Augustine A."/>
        </authorList>
    </citation>
    <scope>NUCLEOTIDE SEQUENCE</scope>
    <source>
        <tissue evidence="1">Leaf</tissue>
    </source>
</reference>